<dbReference type="AlphaFoldDB" id="U5QNA7"/>
<name>U5QNA7_GLOK1</name>
<dbReference type="RefSeq" id="WP_023175825.1">
    <property type="nucleotide sequence ID" value="NC_022600.1"/>
</dbReference>
<dbReference type="HOGENOM" id="CLU_2601108_0_0_3"/>
<organism evidence="1 2">
    <name type="scientific">Gloeobacter kilaueensis (strain ATCC BAA-2537 / CCAP 1431/1 / ULC 316 / JS1)</name>
    <dbReference type="NCBI Taxonomy" id="1183438"/>
    <lineage>
        <taxon>Bacteria</taxon>
        <taxon>Bacillati</taxon>
        <taxon>Cyanobacteriota</taxon>
        <taxon>Cyanophyceae</taxon>
        <taxon>Gloeobacterales</taxon>
        <taxon>Gloeobacteraceae</taxon>
        <taxon>Gloeobacter</taxon>
    </lineage>
</organism>
<dbReference type="OrthoDB" id="9925772at2"/>
<accession>U5QNA7</accession>
<protein>
    <submittedName>
        <fullName evidence="1">Uncharacterized protein</fullName>
    </submittedName>
</protein>
<dbReference type="Proteomes" id="UP000017396">
    <property type="component" value="Chromosome"/>
</dbReference>
<keyword evidence="2" id="KW-1185">Reference proteome</keyword>
<proteinExistence type="predicted"/>
<evidence type="ECO:0000313" key="1">
    <source>
        <dbReference type="EMBL" id="AGY60472.1"/>
    </source>
</evidence>
<evidence type="ECO:0000313" key="2">
    <source>
        <dbReference type="Proteomes" id="UP000017396"/>
    </source>
</evidence>
<dbReference type="EMBL" id="CP003587">
    <property type="protein sequence ID" value="AGY60472.1"/>
    <property type="molecule type" value="Genomic_DNA"/>
</dbReference>
<reference evidence="1 2" key="1">
    <citation type="journal article" date="2013" name="PLoS ONE">
        <title>Cultivation and Complete Genome Sequencing of Gloeobacter kilaueensis sp. nov., from a Lava Cave in Kilauea Caldera, Hawai'i.</title>
        <authorList>
            <person name="Saw J.H."/>
            <person name="Schatz M."/>
            <person name="Brown M.V."/>
            <person name="Kunkel D.D."/>
            <person name="Foster J.S."/>
            <person name="Shick H."/>
            <person name="Christensen S."/>
            <person name="Hou S."/>
            <person name="Wan X."/>
            <person name="Donachie S.P."/>
        </authorList>
    </citation>
    <scope>NUCLEOTIDE SEQUENCE [LARGE SCALE GENOMIC DNA]</scope>
    <source>
        <strain evidence="2">JS</strain>
    </source>
</reference>
<gene>
    <name evidence="1" type="ORF">GKIL_4226</name>
</gene>
<dbReference type="KEGG" id="glj:GKIL_4226"/>
<dbReference type="STRING" id="1183438.GKIL_4226"/>
<sequence length="79" mass="8651">MKSTGNLAQGTQSVPEERITFWGEVKKGRDWLVFVWQMVGRLDSPVALLRALGTGVGALLMIVPKSIRCALLKLGIVKD</sequence>